<protein>
    <submittedName>
        <fullName evidence="1">Uncharacterized protein</fullName>
    </submittedName>
</protein>
<dbReference type="EMBL" id="CM007389">
    <property type="protein sequence ID" value="ONK58730.1"/>
    <property type="molecule type" value="Genomic_DNA"/>
</dbReference>
<dbReference type="Gramene" id="ONK58730">
    <property type="protein sequence ID" value="ONK58730"/>
    <property type="gene ID" value="A4U43_C09F16070"/>
</dbReference>
<name>A0A5P1E830_ASPOF</name>
<evidence type="ECO:0000313" key="1">
    <source>
        <dbReference type="EMBL" id="ONK58730.1"/>
    </source>
</evidence>
<reference evidence="2" key="1">
    <citation type="journal article" date="2017" name="Nat. Commun.">
        <title>The asparagus genome sheds light on the origin and evolution of a young Y chromosome.</title>
        <authorList>
            <person name="Harkess A."/>
            <person name="Zhou J."/>
            <person name="Xu C."/>
            <person name="Bowers J.E."/>
            <person name="Van der Hulst R."/>
            <person name="Ayyampalayam S."/>
            <person name="Mercati F."/>
            <person name="Riccardi P."/>
            <person name="McKain M.R."/>
            <person name="Kakrana A."/>
            <person name="Tang H."/>
            <person name="Ray J."/>
            <person name="Groenendijk J."/>
            <person name="Arikit S."/>
            <person name="Mathioni S.M."/>
            <person name="Nakano M."/>
            <person name="Shan H."/>
            <person name="Telgmann-Rauber A."/>
            <person name="Kanno A."/>
            <person name="Yue Z."/>
            <person name="Chen H."/>
            <person name="Li W."/>
            <person name="Chen Y."/>
            <person name="Xu X."/>
            <person name="Zhang Y."/>
            <person name="Luo S."/>
            <person name="Chen H."/>
            <person name="Gao J."/>
            <person name="Mao Z."/>
            <person name="Pires J.C."/>
            <person name="Luo M."/>
            <person name="Kudrna D."/>
            <person name="Wing R.A."/>
            <person name="Meyers B.C."/>
            <person name="Yi K."/>
            <person name="Kong H."/>
            <person name="Lavrijsen P."/>
            <person name="Sunseri F."/>
            <person name="Falavigna A."/>
            <person name="Ye Y."/>
            <person name="Leebens-Mack J.H."/>
            <person name="Chen G."/>
        </authorList>
    </citation>
    <scope>NUCLEOTIDE SEQUENCE [LARGE SCALE GENOMIC DNA]</scope>
    <source>
        <strain evidence="2">cv. DH0086</strain>
    </source>
</reference>
<accession>A0A5P1E830</accession>
<evidence type="ECO:0000313" key="2">
    <source>
        <dbReference type="Proteomes" id="UP000243459"/>
    </source>
</evidence>
<gene>
    <name evidence="1" type="ORF">A4U43_C09F16070</name>
</gene>
<sequence>MLPVPAPDQLLLVARARDPPCPLSALPFSSGGGGVEGRETRVWLRPSARLQPLQGHVPGKVDSWLGLALGLEEEPGLKWFVPSASLFIFQDEDPRQMDISYVLHDRALVYY</sequence>
<proteinExistence type="predicted"/>
<dbReference type="Proteomes" id="UP000243459">
    <property type="component" value="Chromosome 9"/>
</dbReference>
<dbReference type="AlphaFoldDB" id="A0A5P1E830"/>
<organism evidence="1 2">
    <name type="scientific">Asparagus officinalis</name>
    <name type="common">Garden asparagus</name>
    <dbReference type="NCBI Taxonomy" id="4686"/>
    <lineage>
        <taxon>Eukaryota</taxon>
        <taxon>Viridiplantae</taxon>
        <taxon>Streptophyta</taxon>
        <taxon>Embryophyta</taxon>
        <taxon>Tracheophyta</taxon>
        <taxon>Spermatophyta</taxon>
        <taxon>Magnoliopsida</taxon>
        <taxon>Liliopsida</taxon>
        <taxon>Asparagales</taxon>
        <taxon>Asparagaceae</taxon>
        <taxon>Asparagoideae</taxon>
        <taxon>Asparagus</taxon>
    </lineage>
</organism>
<keyword evidence="2" id="KW-1185">Reference proteome</keyword>